<dbReference type="PANTHER" id="PTHR13866:SF29">
    <property type="entry name" value="FOLLISTATIN"/>
    <property type="match status" value="1"/>
</dbReference>
<sequence length="467" mass="52257">MCACERTGSALLPCAVSTIGCQRPLIKGPHSPVTNTSALLSLSLSLTLSLSLFLSLFLTLSLSLSQTQDTMALLLILALQALLVFPLSEAGSCFRIRLPNGRCHELIQRNYITRSECCRLGGFYVGGHLTEPQFVRDLLLRRIGIANCHYSCQSALDYFLGFHNESCARVNCPDGFRCEMQNNEAVCACSSICIVEDFESGPVCTTDFRRFRNRCSFLKERCRNLDTLLMEMQCPPAEHVCPYRQNVSHLEEHEHEYPVRICPPHKVCIVRQYSGKASCEDPNWLGRKHIESAFDRVAVSNLDSCANSPYGSPICGTDNTTYNNQCHLRKASIQRGLEIRIAYLGPCRENATCDEVRCQDARMTCVPHVSTGQPVCLDCTDLPPNCNPRVFVRVNPAEIAEMTLFEMSKEAKQNFGDPRWHGDVFTNDWPRVCGSGRKSFPNACFLHVYNCIAKRFVDFVSTGFCPG</sequence>
<dbReference type="AlphaFoldDB" id="A0A0R3X475"/>
<reference evidence="7 8" key="2">
    <citation type="submission" date="2018-11" db="EMBL/GenBank/DDBJ databases">
        <authorList>
            <consortium name="Pathogen Informatics"/>
        </authorList>
    </citation>
    <scope>NUCLEOTIDE SEQUENCE [LARGE SCALE GENOMIC DNA]</scope>
</reference>
<dbReference type="SUPFAM" id="SSF100895">
    <property type="entry name" value="Kazal-type serine protease inhibitors"/>
    <property type="match status" value="2"/>
</dbReference>
<keyword evidence="8" id="KW-1185">Reference proteome</keyword>
<dbReference type="EMBL" id="UYWX01020459">
    <property type="protein sequence ID" value="VDM32693.1"/>
    <property type="molecule type" value="Genomic_DNA"/>
</dbReference>
<dbReference type="Proteomes" id="UP000274429">
    <property type="component" value="Unassembled WGS sequence"/>
</dbReference>
<dbReference type="GO" id="GO:0005615">
    <property type="term" value="C:extracellular space"/>
    <property type="evidence" value="ECO:0007669"/>
    <property type="project" value="TreeGrafter"/>
</dbReference>
<keyword evidence="5" id="KW-0812">Transmembrane</keyword>
<feature type="transmembrane region" description="Helical" evidence="5">
    <location>
        <begin position="38"/>
        <end position="58"/>
    </location>
</feature>
<organism evidence="9">
    <name type="scientific">Hydatigena taeniaeformis</name>
    <name type="common">Feline tapeworm</name>
    <name type="synonym">Taenia taeniaeformis</name>
    <dbReference type="NCBI Taxonomy" id="6205"/>
    <lineage>
        <taxon>Eukaryota</taxon>
        <taxon>Metazoa</taxon>
        <taxon>Spiralia</taxon>
        <taxon>Lophotrochozoa</taxon>
        <taxon>Platyhelminthes</taxon>
        <taxon>Cestoda</taxon>
        <taxon>Eucestoda</taxon>
        <taxon>Cyclophyllidea</taxon>
        <taxon>Taeniidae</taxon>
        <taxon>Hydatigera</taxon>
    </lineage>
</organism>
<gene>
    <name evidence="7" type="ORF">TTAC_LOCUS8182</name>
</gene>
<keyword evidence="5" id="KW-1133">Transmembrane helix</keyword>
<keyword evidence="3" id="KW-1015">Disulfide bond</keyword>
<dbReference type="PANTHER" id="PTHR13866">
    <property type="entry name" value="SPARC OSTEONECTIN"/>
    <property type="match status" value="1"/>
</dbReference>
<evidence type="ECO:0000256" key="2">
    <source>
        <dbReference type="ARBA" id="ARBA00022737"/>
    </source>
</evidence>
<dbReference type="GO" id="GO:0005518">
    <property type="term" value="F:collagen binding"/>
    <property type="evidence" value="ECO:0007669"/>
    <property type="project" value="TreeGrafter"/>
</dbReference>
<keyword evidence="2" id="KW-0677">Repeat</keyword>
<evidence type="ECO:0000256" key="5">
    <source>
        <dbReference type="SAM" id="Phobius"/>
    </source>
</evidence>
<dbReference type="InterPro" id="IPR003645">
    <property type="entry name" value="Fol_N"/>
</dbReference>
<protein>
    <submittedName>
        <fullName evidence="9">Kazal-like domain-containing protein</fullName>
    </submittedName>
</protein>
<dbReference type="InterPro" id="IPR036058">
    <property type="entry name" value="Kazal_dom_sf"/>
</dbReference>
<feature type="domain" description="Kazal-like" evidence="6">
    <location>
        <begin position="294"/>
        <end position="349"/>
    </location>
</feature>
<evidence type="ECO:0000313" key="8">
    <source>
        <dbReference type="Proteomes" id="UP000274429"/>
    </source>
</evidence>
<dbReference type="SMART" id="SM00274">
    <property type="entry name" value="FOLN"/>
    <property type="match status" value="2"/>
</dbReference>
<evidence type="ECO:0000313" key="7">
    <source>
        <dbReference type="EMBL" id="VDM32693.1"/>
    </source>
</evidence>
<evidence type="ECO:0000256" key="4">
    <source>
        <dbReference type="ARBA" id="ARBA00023180"/>
    </source>
</evidence>
<dbReference type="InterPro" id="IPR002350">
    <property type="entry name" value="Kazal_dom"/>
</dbReference>
<dbReference type="Gene3D" id="3.90.290.10">
    <property type="entry name" value="TGF-beta binding (TB) domain"/>
    <property type="match status" value="1"/>
</dbReference>
<keyword evidence="1" id="KW-0732">Signal</keyword>
<keyword evidence="5" id="KW-0472">Membrane</keyword>
<dbReference type="WBParaSite" id="TTAC_0000819701-mRNA-1">
    <property type="protein sequence ID" value="TTAC_0000819701-mRNA-1"/>
    <property type="gene ID" value="TTAC_0000819701"/>
</dbReference>
<dbReference type="PROSITE" id="PS51257">
    <property type="entry name" value="PROKAR_LIPOPROTEIN"/>
    <property type="match status" value="1"/>
</dbReference>
<dbReference type="PROSITE" id="PS51465">
    <property type="entry name" value="KAZAL_2"/>
    <property type="match status" value="1"/>
</dbReference>
<evidence type="ECO:0000313" key="9">
    <source>
        <dbReference type="WBParaSite" id="TTAC_0000819701-mRNA-1"/>
    </source>
</evidence>
<evidence type="ECO:0000259" key="6">
    <source>
        <dbReference type="PROSITE" id="PS51465"/>
    </source>
</evidence>
<evidence type="ECO:0000256" key="1">
    <source>
        <dbReference type="ARBA" id="ARBA00022729"/>
    </source>
</evidence>
<dbReference type="InterPro" id="IPR036773">
    <property type="entry name" value="TB_dom_sf"/>
</dbReference>
<dbReference type="OrthoDB" id="6614329at2759"/>
<dbReference type="GO" id="GO:0005509">
    <property type="term" value="F:calcium ion binding"/>
    <property type="evidence" value="ECO:0007669"/>
    <property type="project" value="TreeGrafter"/>
</dbReference>
<dbReference type="STRING" id="6205.A0A0R3X475"/>
<feature type="transmembrane region" description="Helical" evidence="5">
    <location>
        <begin position="70"/>
        <end position="88"/>
    </location>
</feature>
<dbReference type="CDD" id="cd00104">
    <property type="entry name" value="KAZAL_FS"/>
    <property type="match status" value="1"/>
</dbReference>
<name>A0A0R3X475_HYDTA</name>
<dbReference type="SMART" id="SM00280">
    <property type="entry name" value="KAZAL"/>
    <property type="match status" value="3"/>
</dbReference>
<accession>A0A0R3X475</accession>
<reference evidence="9" key="1">
    <citation type="submission" date="2017-02" db="UniProtKB">
        <authorList>
            <consortium name="WormBaseParasite"/>
        </authorList>
    </citation>
    <scope>IDENTIFICATION</scope>
</reference>
<proteinExistence type="predicted"/>
<dbReference type="Pfam" id="PF07648">
    <property type="entry name" value="Kazal_2"/>
    <property type="match status" value="3"/>
</dbReference>
<evidence type="ECO:0000256" key="3">
    <source>
        <dbReference type="ARBA" id="ARBA00023157"/>
    </source>
</evidence>
<dbReference type="GO" id="GO:0050840">
    <property type="term" value="F:extracellular matrix binding"/>
    <property type="evidence" value="ECO:0007669"/>
    <property type="project" value="TreeGrafter"/>
</dbReference>
<dbReference type="Gene3D" id="3.30.60.30">
    <property type="match status" value="3"/>
</dbReference>
<keyword evidence="4" id="KW-0325">Glycoprotein</keyword>